<dbReference type="STRING" id="1798709.A2538_04985"/>
<dbReference type="CDD" id="cd04451">
    <property type="entry name" value="S1_IF1"/>
    <property type="match status" value="1"/>
</dbReference>
<comment type="similarity">
    <text evidence="1 4">Belongs to the IF-1 family.</text>
</comment>
<dbReference type="Proteomes" id="UP000178254">
    <property type="component" value="Unassembled WGS sequence"/>
</dbReference>
<comment type="caution">
    <text evidence="7">The sequence shown here is derived from an EMBL/GenBank/DDBJ whole genome shotgun (WGS) entry which is preliminary data.</text>
</comment>
<dbReference type="EMBL" id="MFRE01000005">
    <property type="protein sequence ID" value="OGH95010.1"/>
    <property type="molecule type" value="Genomic_DNA"/>
</dbReference>
<accession>A0A1F6PG21</accession>
<dbReference type="InterPro" id="IPR012340">
    <property type="entry name" value="NA-bd_OB-fold"/>
</dbReference>
<comment type="subunit">
    <text evidence="4">Component of the 30S ribosomal translation pre-initiation complex which assembles on the 30S ribosome in the order IF-2 and IF-3, IF-1 and N-formylmethionyl-tRNA(fMet); mRNA recruitment can occur at any time during PIC assembly.</text>
</comment>
<dbReference type="GO" id="GO:0005829">
    <property type="term" value="C:cytosol"/>
    <property type="evidence" value="ECO:0007669"/>
    <property type="project" value="TreeGrafter"/>
</dbReference>
<evidence type="ECO:0000256" key="3">
    <source>
        <dbReference type="ARBA" id="ARBA00022917"/>
    </source>
</evidence>
<dbReference type="GO" id="GO:0043022">
    <property type="term" value="F:ribosome binding"/>
    <property type="evidence" value="ECO:0007669"/>
    <property type="project" value="UniProtKB-UniRule"/>
</dbReference>
<evidence type="ECO:0000256" key="1">
    <source>
        <dbReference type="ARBA" id="ARBA00010939"/>
    </source>
</evidence>
<evidence type="ECO:0000256" key="5">
    <source>
        <dbReference type="NCBIfam" id="TIGR00008"/>
    </source>
</evidence>
<sequence>MVKQDTIEIKGKIEELLPAGTFRVTLESGQSIIAHLAGKMRLNRIRLGIGDQVKVQMTPYDLTKGRITFRF</sequence>
<keyword evidence="4" id="KW-0963">Cytoplasm</keyword>
<evidence type="ECO:0000256" key="2">
    <source>
        <dbReference type="ARBA" id="ARBA00022540"/>
    </source>
</evidence>
<dbReference type="PANTHER" id="PTHR33370">
    <property type="entry name" value="TRANSLATION INITIATION FACTOR IF-1, CHLOROPLASTIC"/>
    <property type="match status" value="1"/>
</dbReference>
<dbReference type="Gene3D" id="2.40.50.140">
    <property type="entry name" value="Nucleic acid-binding proteins"/>
    <property type="match status" value="1"/>
</dbReference>
<comment type="subcellular location">
    <subcellularLocation>
        <location evidence="4">Cytoplasm</location>
    </subcellularLocation>
</comment>
<proteinExistence type="inferred from homology"/>
<evidence type="ECO:0000256" key="4">
    <source>
        <dbReference type="HAMAP-Rule" id="MF_00075"/>
    </source>
</evidence>
<keyword evidence="4" id="KW-0699">rRNA-binding</keyword>
<keyword evidence="2 4" id="KW-0396">Initiation factor</keyword>
<name>A0A1F6PG21_9BACT</name>
<keyword evidence="4" id="KW-0694">RNA-binding</keyword>
<dbReference type="NCBIfam" id="TIGR00008">
    <property type="entry name" value="infA"/>
    <property type="match status" value="1"/>
</dbReference>
<keyword evidence="3 4" id="KW-0648">Protein biosynthesis</keyword>
<feature type="domain" description="S1-like" evidence="6">
    <location>
        <begin position="1"/>
        <end position="71"/>
    </location>
</feature>
<dbReference type="GO" id="GO:0003743">
    <property type="term" value="F:translation initiation factor activity"/>
    <property type="evidence" value="ECO:0007669"/>
    <property type="project" value="UniProtKB-UniRule"/>
</dbReference>
<protein>
    <recommendedName>
        <fullName evidence="4 5">Translation initiation factor IF-1</fullName>
    </recommendedName>
</protein>
<comment type="function">
    <text evidence="4">One of the essential components for the initiation of protein synthesis. Stabilizes the binding of IF-2 and IF-3 on the 30S subunit to which N-formylmethionyl-tRNA(fMet) subsequently binds. Helps modulate mRNA selection, yielding the 30S pre-initiation complex (PIC). Upon addition of the 50S ribosomal subunit IF-1, IF-2 and IF-3 are released leaving the mature 70S translation initiation complex.</text>
</comment>
<dbReference type="InterPro" id="IPR006196">
    <property type="entry name" value="RNA-binding_domain_S1_IF1"/>
</dbReference>
<reference evidence="7 8" key="1">
    <citation type="journal article" date="2016" name="Nat. Commun.">
        <title>Thousands of microbial genomes shed light on interconnected biogeochemical processes in an aquifer system.</title>
        <authorList>
            <person name="Anantharaman K."/>
            <person name="Brown C.T."/>
            <person name="Hug L.A."/>
            <person name="Sharon I."/>
            <person name="Castelle C.J."/>
            <person name="Probst A.J."/>
            <person name="Thomas B.C."/>
            <person name="Singh A."/>
            <person name="Wilkins M.J."/>
            <person name="Karaoz U."/>
            <person name="Brodie E.L."/>
            <person name="Williams K.H."/>
            <person name="Hubbard S.S."/>
            <person name="Banfield J.F."/>
        </authorList>
    </citation>
    <scope>NUCLEOTIDE SEQUENCE [LARGE SCALE GENOMIC DNA]</scope>
</reference>
<evidence type="ECO:0000259" key="6">
    <source>
        <dbReference type="PROSITE" id="PS50832"/>
    </source>
</evidence>
<dbReference type="PANTHER" id="PTHR33370:SF1">
    <property type="entry name" value="TRANSLATION INITIATION FACTOR IF-1, CHLOROPLASTIC"/>
    <property type="match status" value="1"/>
</dbReference>
<dbReference type="Pfam" id="PF01176">
    <property type="entry name" value="eIF-1a"/>
    <property type="match status" value="1"/>
</dbReference>
<dbReference type="InterPro" id="IPR004368">
    <property type="entry name" value="TIF_IF1"/>
</dbReference>
<gene>
    <name evidence="4" type="primary">infA</name>
    <name evidence="7" type="ORF">A2538_04985</name>
</gene>
<dbReference type="FunFam" id="2.40.50.140:FF:000002">
    <property type="entry name" value="Translation initiation factor IF-1"/>
    <property type="match status" value="1"/>
</dbReference>
<dbReference type="GO" id="GO:0019843">
    <property type="term" value="F:rRNA binding"/>
    <property type="evidence" value="ECO:0007669"/>
    <property type="project" value="UniProtKB-UniRule"/>
</dbReference>
<dbReference type="PROSITE" id="PS50832">
    <property type="entry name" value="S1_IF1_TYPE"/>
    <property type="match status" value="1"/>
</dbReference>
<evidence type="ECO:0000313" key="8">
    <source>
        <dbReference type="Proteomes" id="UP000178254"/>
    </source>
</evidence>
<dbReference type="HAMAP" id="MF_00075">
    <property type="entry name" value="IF_1"/>
    <property type="match status" value="1"/>
</dbReference>
<evidence type="ECO:0000313" key="7">
    <source>
        <dbReference type="EMBL" id="OGH95010.1"/>
    </source>
</evidence>
<dbReference type="SUPFAM" id="SSF50249">
    <property type="entry name" value="Nucleic acid-binding proteins"/>
    <property type="match status" value="1"/>
</dbReference>
<organism evidence="7 8">
    <name type="scientific">Candidatus Magasanikbacteria bacterium RIFOXYD2_FULL_41_14</name>
    <dbReference type="NCBI Taxonomy" id="1798709"/>
    <lineage>
        <taxon>Bacteria</taxon>
        <taxon>Candidatus Magasanikiibacteriota</taxon>
    </lineage>
</organism>
<dbReference type="AlphaFoldDB" id="A0A1F6PG21"/>